<evidence type="ECO:0000313" key="2">
    <source>
        <dbReference type="EMBL" id="CAI9550832.1"/>
    </source>
</evidence>
<name>A0ABN9BUE6_9NEOB</name>
<comment type="caution">
    <text evidence="2">The sequence shown here is derived from an EMBL/GenBank/DDBJ whole genome shotgun (WGS) entry which is preliminary data.</text>
</comment>
<accession>A0ABN9BUE6</accession>
<reference evidence="2" key="1">
    <citation type="submission" date="2023-05" db="EMBL/GenBank/DDBJ databases">
        <authorList>
            <person name="Stuckert A."/>
        </authorList>
    </citation>
    <scope>NUCLEOTIDE SEQUENCE</scope>
</reference>
<proteinExistence type="predicted"/>
<dbReference type="Proteomes" id="UP001162483">
    <property type="component" value="Unassembled WGS sequence"/>
</dbReference>
<sequence>MQGGPATCSSAHKKTPIHKTNDHRHTSILITAIPQTNTLFTAIHHTSTLITAIPHTSILITSIPQTSILITRYSIPAS</sequence>
<feature type="region of interest" description="Disordered" evidence="1">
    <location>
        <begin position="1"/>
        <end position="23"/>
    </location>
</feature>
<keyword evidence="3" id="KW-1185">Reference proteome</keyword>
<gene>
    <name evidence="2" type="ORF">SPARVUS_LOCUS3638457</name>
</gene>
<evidence type="ECO:0000256" key="1">
    <source>
        <dbReference type="SAM" id="MobiDB-lite"/>
    </source>
</evidence>
<organism evidence="2 3">
    <name type="scientific">Staurois parvus</name>
    <dbReference type="NCBI Taxonomy" id="386267"/>
    <lineage>
        <taxon>Eukaryota</taxon>
        <taxon>Metazoa</taxon>
        <taxon>Chordata</taxon>
        <taxon>Craniata</taxon>
        <taxon>Vertebrata</taxon>
        <taxon>Euteleostomi</taxon>
        <taxon>Amphibia</taxon>
        <taxon>Batrachia</taxon>
        <taxon>Anura</taxon>
        <taxon>Neobatrachia</taxon>
        <taxon>Ranoidea</taxon>
        <taxon>Ranidae</taxon>
        <taxon>Staurois</taxon>
    </lineage>
</organism>
<evidence type="ECO:0000313" key="3">
    <source>
        <dbReference type="Proteomes" id="UP001162483"/>
    </source>
</evidence>
<dbReference type="EMBL" id="CATNWA010005813">
    <property type="protein sequence ID" value="CAI9550832.1"/>
    <property type="molecule type" value="Genomic_DNA"/>
</dbReference>
<protein>
    <submittedName>
        <fullName evidence="2">Uncharacterized protein</fullName>
    </submittedName>
</protein>